<evidence type="ECO:0000313" key="5">
    <source>
        <dbReference type="Proteomes" id="UP000054248"/>
    </source>
</evidence>
<keyword evidence="5" id="KW-1185">Reference proteome</keyword>
<dbReference type="Gene3D" id="1.10.510.10">
    <property type="entry name" value="Transferase(Phosphotransferase) domain 1"/>
    <property type="match status" value="1"/>
</dbReference>
<dbReference type="Proteomes" id="UP000054248">
    <property type="component" value="Unassembled WGS sequence"/>
</dbReference>
<dbReference type="GO" id="GO:0005886">
    <property type="term" value="C:plasma membrane"/>
    <property type="evidence" value="ECO:0007669"/>
    <property type="project" value="TreeGrafter"/>
</dbReference>
<dbReference type="PANTHER" id="PTHR27001">
    <property type="entry name" value="OS01G0253100 PROTEIN"/>
    <property type="match status" value="1"/>
</dbReference>
<feature type="non-terminal residue" evidence="4">
    <location>
        <position position="1"/>
    </location>
</feature>
<gene>
    <name evidence="4" type="ORF">M407DRAFT_37718</name>
</gene>
<dbReference type="GO" id="GO:0004672">
    <property type="term" value="F:protein kinase activity"/>
    <property type="evidence" value="ECO:0007669"/>
    <property type="project" value="InterPro"/>
</dbReference>
<evidence type="ECO:0000259" key="3">
    <source>
        <dbReference type="PROSITE" id="PS50011"/>
    </source>
</evidence>
<evidence type="ECO:0000256" key="2">
    <source>
        <dbReference type="ARBA" id="ARBA00022840"/>
    </source>
</evidence>
<dbReference type="InterPro" id="IPR000719">
    <property type="entry name" value="Prot_kinase_dom"/>
</dbReference>
<evidence type="ECO:0000256" key="1">
    <source>
        <dbReference type="ARBA" id="ARBA00022741"/>
    </source>
</evidence>
<dbReference type="InterPro" id="IPR011009">
    <property type="entry name" value="Kinase-like_dom_sf"/>
</dbReference>
<dbReference type="GO" id="GO:0005524">
    <property type="term" value="F:ATP binding"/>
    <property type="evidence" value="ECO:0007669"/>
    <property type="project" value="UniProtKB-KW"/>
</dbReference>
<organism evidence="4 5">
    <name type="scientific">Tulasnella calospora MUT 4182</name>
    <dbReference type="NCBI Taxonomy" id="1051891"/>
    <lineage>
        <taxon>Eukaryota</taxon>
        <taxon>Fungi</taxon>
        <taxon>Dikarya</taxon>
        <taxon>Basidiomycota</taxon>
        <taxon>Agaricomycotina</taxon>
        <taxon>Agaricomycetes</taxon>
        <taxon>Cantharellales</taxon>
        <taxon>Tulasnellaceae</taxon>
        <taxon>Tulasnella</taxon>
    </lineage>
</organism>
<dbReference type="HOGENOM" id="CLU_000288_7_22_1"/>
<reference evidence="4 5" key="1">
    <citation type="submission" date="2014-04" db="EMBL/GenBank/DDBJ databases">
        <authorList>
            <consortium name="DOE Joint Genome Institute"/>
            <person name="Kuo A."/>
            <person name="Girlanda M."/>
            <person name="Perotto S."/>
            <person name="Kohler A."/>
            <person name="Nagy L.G."/>
            <person name="Floudas D."/>
            <person name="Copeland A."/>
            <person name="Barry K.W."/>
            <person name="Cichocki N."/>
            <person name="Veneault-Fourrey C."/>
            <person name="LaButti K."/>
            <person name="Lindquist E.A."/>
            <person name="Lipzen A."/>
            <person name="Lundell T."/>
            <person name="Morin E."/>
            <person name="Murat C."/>
            <person name="Sun H."/>
            <person name="Tunlid A."/>
            <person name="Henrissat B."/>
            <person name="Grigoriev I.V."/>
            <person name="Hibbett D.S."/>
            <person name="Martin F."/>
            <person name="Nordberg H.P."/>
            <person name="Cantor M.N."/>
            <person name="Hua S.X."/>
        </authorList>
    </citation>
    <scope>NUCLEOTIDE SEQUENCE [LARGE SCALE GENOMIC DNA]</scope>
    <source>
        <strain evidence="4 5">MUT 4182</strain>
    </source>
</reference>
<protein>
    <recommendedName>
        <fullName evidence="3">Protein kinase domain-containing protein</fullName>
    </recommendedName>
</protein>
<dbReference type="Pfam" id="PF07714">
    <property type="entry name" value="PK_Tyr_Ser-Thr"/>
    <property type="match status" value="1"/>
</dbReference>
<dbReference type="PANTHER" id="PTHR27001:SF931">
    <property type="entry name" value="OS11G0664100 PROTEIN"/>
    <property type="match status" value="1"/>
</dbReference>
<keyword evidence="1" id="KW-0547">Nucleotide-binding</keyword>
<name>A0A0C3KD39_9AGAM</name>
<dbReference type="OrthoDB" id="3236663at2759"/>
<dbReference type="PROSITE" id="PS50011">
    <property type="entry name" value="PROTEIN_KINASE_DOM"/>
    <property type="match status" value="1"/>
</dbReference>
<sequence length="84" mass="9528">KAFVNEVSLMAELSHPNIIEFVGFVEDIQKGDAWIILPWAANGNVREFLQSGEWDIPERISLIQDVVKGVEYLHTRQPPICHGD</sequence>
<dbReference type="SUPFAM" id="SSF56112">
    <property type="entry name" value="Protein kinase-like (PK-like)"/>
    <property type="match status" value="1"/>
</dbReference>
<accession>A0A0C3KD39</accession>
<dbReference type="EMBL" id="KN823227">
    <property type="protein sequence ID" value="KIO19343.1"/>
    <property type="molecule type" value="Genomic_DNA"/>
</dbReference>
<feature type="non-terminal residue" evidence="4">
    <location>
        <position position="84"/>
    </location>
</feature>
<reference evidence="5" key="2">
    <citation type="submission" date="2015-01" db="EMBL/GenBank/DDBJ databases">
        <title>Evolutionary Origins and Diversification of the Mycorrhizal Mutualists.</title>
        <authorList>
            <consortium name="DOE Joint Genome Institute"/>
            <consortium name="Mycorrhizal Genomics Consortium"/>
            <person name="Kohler A."/>
            <person name="Kuo A."/>
            <person name="Nagy L.G."/>
            <person name="Floudas D."/>
            <person name="Copeland A."/>
            <person name="Barry K.W."/>
            <person name="Cichocki N."/>
            <person name="Veneault-Fourrey C."/>
            <person name="LaButti K."/>
            <person name="Lindquist E.A."/>
            <person name="Lipzen A."/>
            <person name="Lundell T."/>
            <person name="Morin E."/>
            <person name="Murat C."/>
            <person name="Riley R."/>
            <person name="Ohm R."/>
            <person name="Sun H."/>
            <person name="Tunlid A."/>
            <person name="Henrissat B."/>
            <person name="Grigoriev I.V."/>
            <person name="Hibbett D.S."/>
            <person name="Martin F."/>
        </authorList>
    </citation>
    <scope>NUCLEOTIDE SEQUENCE [LARGE SCALE GENOMIC DNA]</scope>
    <source>
        <strain evidence="5">MUT 4182</strain>
    </source>
</reference>
<keyword evidence="2" id="KW-0067">ATP-binding</keyword>
<dbReference type="InterPro" id="IPR001245">
    <property type="entry name" value="Ser-Thr/Tyr_kinase_cat_dom"/>
</dbReference>
<feature type="domain" description="Protein kinase" evidence="3">
    <location>
        <begin position="1"/>
        <end position="84"/>
    </location>
</feature>
<dbReference type="STRING" id="1051891.A0A0C3KD39"/>
<evidence type="ECO:0000313" key="4">
    <source>
        <dbReference type="EMBL" id="KIO19343.1"/>
    </source>
</evidence>
<dbReference type="AlphaFoldDB" id="A0A0C3KD39"/>
<proteinExistence type="predicted"/>